<dbReference type="PANTHER" id="PTHR14097">
    <property type="entry name" value="OXIDOREDUCTASE HTATIP2"/>
    <property type="match status" value="1"/>
</dbReference>
<dbReference type="InterPro" id="IPR036291">
    <property type="entry name" value="NAD(P)-bd_dom_sf"/>
</dbReference>
<sequence length="225" mass="23916">MTAPATPAHDCRRVLLAGATGLVGRELLALLLADPSVLEVHTVGRRPSGHRHQKLQHHHSDLRSIPPLPRLDAVFIALGTTIQVAGSQQAFRAVDHDAVLAVAGAGWAAGARRLGVVSAMGADAHSRIFYNRVKGETEEALSALGYDSLVIARPSLLIGDRTSLGQPERRGEGVGAVISRWLRPLIPANYRAIRAERVARALVGAVVHAAAGRTLLPSGRMQRAH</sequence>
<comment type="caution">
    <text evidence="2">The sequence shown here is derived from an EMBL/GenBank/DDBJ whole genome shotgun (WGS) entry which is preliminary data.</text>
</comment>
<dbReference type="EMBL" id="JAQIPB010000014">
    <property type="protein sequence ID" value="MDA7419176.1"/>
    <property type="molecule type" value="Genomic_DNA"/>
</dbReference>
<reference evidence="2" key="1">
    <citation type="submission" date="2023-01" db="EMBL/GenBank/DDBJ databases">
        <title>Xenophilus mangrovi sp. nov., isolated from soil of Mangrove nature reserve.</title>
        <authorList>
            <person name="Xu S."/>
            <person name="Liu Z."/>
            <person name="Xu Y."/>
        </authorList>
    </citation>
    <scope>NUCLEOTIDE SEQUENCE</scope>
    <source>
        <strain evidence="2">YW8</strain>
    </source>
</reference>
<accession>A0AAE3NCK2</accession>
<dbReference type="Pfam" id="PF01118">
    <property type="entry name" value="Semialdhyde_dh"/>
    <property type="match status" value="1"/>
</dbReference>
<proteinExistence type="predicted"/>
<dbReference type="GO" id="GO:0016620">
    <property type="term" value="F:oxidoreductase activity, acting on the aldehyde or oxo group of donors, NAD or NADP as acceptor"/>
    <property type="evidence" value="ECO:0007669"/>
    <property type="project" value="InterPro"/>
</dbReference>
<feature type="domain" description="Semialdehyde dehydrogenase NAD-binding" evidence="1">
    <location>
        <begin position="13"/>
        <end position="113"/>
    </location>
</feature>
<dbReference type="Gene3D" id="3.40.50.720">
    <property type="entry name" value="NAD(P)-binding Rossmann-like Domain"/>
    <property type="match status" value="1"/>
</dbReference>
<dbReference type="SUPFAM" id="SSF51735">
    <property type="entry name" value="NAD(P)-binding Rossmann-fold domains"/>
    <property type="match status" value="1"/>
</dbReference>
<keyword evidence="3" id="KW-1185">Reference proteome</keyword>
<dbReference type="GO" id="GO:0051287">
    <property type="term" value="F:NAD binding"/>
    <property type="evidence" value="ECO:0007669"/>
    <property type="project" value="InterPro"/>
</dbReference>
<dbReference type="RefSeq" id="WP_271430374.1">
    <property type="nucleotide sequence ID" value="NZ_JAQIPB010000014.1"/>
</dbReference>
<organism evidence="2 3">
    <name type="scientific">Xenophilus arseniciresistens</name>
    <dbReference type="NCBI Taxonomy" id="1283306"/>
    <lineage>
        <taxon>Bacteria</taxon>
        <taxon>Pseudomonadati</taxon>
        <taxon>Pseudomonadota</taxon>
        <taxon>Betaproteobacteria</taxon>
        <taxon>Burkholderiales</taxon>
        <taxon>Comamonadaceae</taxon>
        <taxon>Xenophilus</taxon>
    </lineage>
</organism>
<evidence type="ECO:0000313" key="2">
    <source>
        <dbReference type="EMBL" id="MDA7419176.1"/>
    </source>
</evidence>
<dbReference type="InterPro" id="IPR000534">
    <property type="entry name" value="Semialdehyde_DH_NAD-bd"/>
</dbReference>
<gene>
    <name evidence="2" type="ORF">PGB34_22615</name>
</gene>
<dbReference type="AlphaFoldDB" id="A0AAE3NCK2"/>
<evidence type="ECO:0000313" key="3">
    <source>
        <dbReference type="Proteomes" id="UP001212602"/>
    </source>
</evidence>
<dbReference type="PANTHER" id="PTHR14097:SF7">
    <property type="entry name" value="OXIDOREDUCTASE HTATIP2"/>
    <property type="match status" value="1"/>
</dbReference>
<protein>
    <submittedName>
        <fullName evidence="2">Nucleoside-diphosphate sugar epimerase</fullName>
    </submittedName>
</protein>
<name>A0AAE3NCK2_9BURK</name>
<dbReference type="SMART" id="SM00859">
    <property type="entry name" value="Semialdhyde_dh"/>
    <property type="match status" value="1"/>
</dbReference>
<evidence type="ECO:0000259" key="1">
    <source>
        <dbReference type="SMART" id="SM00859"/>
    </source>
</evidence>
<dbReference type="Proteomes" id="UP001212602">
    <property type="component" value="Unassembled WGS sequence"/>
</dbReference>